<sequence length="202" mass="21681">MNEPARHHRPVRRADLTTLLDGLSATEPFGREEVAEATAAAVISHGRSGQSDSLVDLADRVGLQTLAELWRDSEPDTLAGALWALYLLRTWCQTNGEEVTRLWRAGRPLAPADEVVAGVADFADPQAILSLAESVLSGAYRGDFAVALERAAAFFRIVSLGRIERADDGPDGDRARELASRNAAVAAGLTAAARRWRAAPLD</sequence>
<gene>
    <name evidence="1" type="ORF">M6D93_10415</name>
</gene>
<accession>A0ABY4QUS2</accession>
<dbReference type="Proteomes" id="UP001056336">
    <property type="component" value="Chromosome"/>
</dbReference>
<dbReference type="RefSeq" id="WP_249769084.1">
    <property type="nucleotide sequence ID" value="NZ_CP097332.1"/>
</dbReference>
<reference evidence="1" key="1">
    <citation type="journal article" date="2018" name="Int. J. Syst. Evol. Microbiol.">
        <title>Jatrophihabitans telluris sp. nov., isolated from sediment soil of lava forest wetlands and the emended description of the genus Jatrophihabitans.</title>
        <authorList>
            <person name="Lee K.C."/>
            <person name="Suh M.K."/>
            <person name="Eom M.K."/>
            <person name="Kim K.K."/>
            <person name="Kim J.S."/>
            <person name="Kim D.S."/>
            <person name="Ko S.H."/>
            <person name="Shin Y.K."/>
            <person name="Lee J.S."/>
        </authorList>
    </citation>
    <scope>NUCLEOTIDE SEQUENCE</scope>
    <source>
        <strain evidence="1">N237</strain>
    </source>
</reference>
<evidence type="ECO:0000313" key="1">
    <source>
        <dbReference type="EMBL" id="UQX86724.1"/>
    </source>
</evidence>
<reference evidence="1" key="2">
    <citation type="submission" date="2022-05" db="EMBL/GenBank/DDBJ databases">
        <authorList>
            <person name="Kim J.-S."/>
            <person name="Lee K."/>
            <person name="Suh M."/>
            <person name="Eom M."/>
            <person name="Kim J.-S."/>
            <person name="Kim D.-S."/>
            <person name="Ko S.-H."/>
            <person name="Shin Y."/>
            <person name="Lee J.-S."/>
        </authorList>
    </citation>
    <scope>NUCLEOTIDE SEQUENCE</scope>
    <source>
        <strain evidence="1">N237</strain>
    </source>
</reference>
<protein>
    <submittedName>
        <fullName evidence="1">Uncharacterized protein</fullName>
    </submittedName>
</protein>
<evidence type="ECO:0000313" key="2">
    <source>
        <dbReference type="Proteomes" id="UP001056336"/>
    </source>
</evidence>
<proteinExistence type="predicted"/>
<keyword evidence="2" id="KW-1185">Reference proteome</keyword>
<organism evidence="1 2">
    <name type="scientific">Jatrophihabitans telluris</name>
    <dbReference type="NCBI Taxonomy" id="2038343"/>
    <lineage>
        <taxon>Bacteria</taxon>
        <taxon>Bacillati</taxon>
        <taxon>Actinomycetota</taxon>
        <taxon>Actinomycetes</taxon>
        <taxon>Jatrophihabitantales</taxon>
        <taxon>Jatrophihabitantaceae</taxon>
        <taxon>Jatrophihabitans</taxon>
    </lineage>
</organism>
<dbReference type="EMBL" id="CP097332">
    <property type="protein sequence ID" value="UQX86724.1"/>
    <property type="molecule type" value="Genomic_DNA"/>
</dbReference>
<name>A0ABY4QUS2_9ACTN</name>